<accession>A0A8H6DE29</accession>
<dbReference type="PROSITE" id="PS52002">
    <property type="entry name" value="SM"/>
    <property type="match status" value="1"/>
</dbReference>
<dbReference type="SUPFAM" id="SSF50182">
    <property type="entry name" value="Sm-like ribonucleoproteins"/>
    <property type="match status" value="1"/>
</dbReference>
<organism evidence="11 12">
    <name type="scientific">Fusarium mundagurra</name>
    <dbReference type="NCBI Taxonomy" id="1567541"/>
    <lineage>
        <taxon>Eukaryota</taxon>
        <taxon>Fungi</taxon>
        <taxon>Dikarya</taxon>
        <taxon>Ascomycota</taxon>
        <taxon>Pezizomycotina</taxon>
        <taxon>Sordariomycetes</taxon>
        <taxon>Hypocreomycetidae</taxon>
        <taxon>Hypocreales</taxon>
        <taxon>Nectriaceae</taxon>
        <taxon>Fusarium</taxon>
        <taxon>Fusarium fujikuroi species complex</taxon>
    </lineage>
</organism>
<comment type="similarity">
    <text evidence="3">Belongs to the snRNP core protein family.</text>
</comment>
<dbReference type="SMART" id="SM00651">
    <property type="entry name" value="Sm"/>
    <property type="match status" value="1"/>
</dbReference>
<dbReference type="Proteomes" id="UP000544331">
    <property type="component" value="Unassembled WGS sequence"/>
</dbReference>
<dbReference type="Pfam" id="PF01423">
    <property type="entry name" value="LSM"/>
    <property type="match status" value="1"/>
</dbReference>
<evidence type="ECO:0000259" key="10">
    <source>
        <dbReference type="PROSITE" id="PS52002"/>
    </source>
</evidence>
<comment type="caution">
    <text evidence="11">The sequence shown here is derived from an EMBL/GenBank/DDBJ whole genome shotgun (WGS) entry which is preliminary data.</text>
</comment>
<feature type="region of interest" description="Disordered" evidence="9">
    <location>
        <begin position="158"/>
        <end position="180"/>
    </location>
</feature>
<evidence type="ECO:0000313" key="12">
    <source>
        <dbReference type="Proteomes" id="UP000544331"/>
    </source>
</evidence>
<keyword evidence="6" id="KW-0508">mRNA splicing</keyword>
<gene>
    <name evidence="11" type="ORF">FMUND_7583</name>
</gene>
<evidence type="ECO:0000256" key="7">
    <source>
        <dbReference type="ARBA" id="ARBA00023242"/>
    </source>
</evidence>
<evidence type="ECO:0000256" key="2">
    <source>
        <dbReference type="ARBA" id="ARBA00004514"/>
    </source>
</evidence>
<evidence type="ECO:0000256" key="1">
    <source>
        <dbReference type="ARBA" id="ARBA00004123"/>
    </source>
</evidence>
<dbReference type="FunFam" id="2.30.30.100:FF:000002">
    <property type="entry name" value="Small nuclear ribonucleoprotein Sm D3"/>
    <property type="match status" value="1"/>
</dbReference>
<dbReference type="Gene3D" id="2.30.30.100">
    <property type="match status" value="1"/>
</dbReference>
<dbReference type="GO" id="GO:0003723">
    <property type="term" value="F:RNA binding"/>
    <property type="evidence" value="ECO:0007669"/>
    <property type="project" value="InterPro"/>
</dbReference>
<feature type="region of interest" description="Disordered" evidence="9">
    <location>
        <begin position="83"/>
        <end position="115"/>
    </location>
</feature>
<sequence length="369" mass="40836">MVNKRHTAHEPQPSTPASKAIEPSPARSRWSEWALHNSGLYYYRARYISFEDIASIPPTGRNSIVPNVQGGYIHYQSMGVNEATSQGSSQAPELSTCSTVTTPTASDPPVSTQEVYGRQNDQLVVSTKTTEDSMLMSGALQPEADTTETVVVISNSNALKRKSTTSKKQKEKKKHGKKLDVDKRKQVSNTAKVNKWFMALIREIPKLWRTRINSSPPLQLPHHQASPIFTIYQAPAQPRPCVHATTRKLHPAATMTSTIGIPIKLLNEAQGHIVTLEITSGQTYRGKLLDAEDNMNVQLKDITVTARDGRVSHLDQVYIRGSHVRFFIVPDMLRNAPMFRSRNVRGRGVGLARGRATVSRARAGGRGGR</sequence>
<dbReference type="GO" id="GO:0000387">
    <property type="term" value="P:spliceosomal snRNP assembly"/>
    <property type="evidence" value="ECO:0007669"/>
    <property type="project" value="InterPro"/>
</dbReference>
<keyword evidence="8 11" id="KW-0687">Ribonucleoprotein</keyword>
<dbReference type="InterPro" id="IPR027141">
    <property type="entry name" value="LSm4/Sm_D1/D3"/>
</dbReference>
<keyword evidence="7" id="KW-0539">Nucleus</keyword>
<dbReference type="GO" id="GO:0005685">
    <property type="term" value="C:U1 snRNP"/>
    <property type="evidence" value="ECO:0007669"/>
    <property type="project" value="UniProtKB-ARBA"/>
</dbReference>
<dbReference type="AlphaFoldDB" id="A0A8H6DE29"/>
<name>A0A8H6DE29_9HYPO</name>
<dbReference type="InterPro" id="IPR001163">
    <property type="entry name" value="Sm_dom_euk/arc"/>
</dbReference>
<dbReference type="GO" id="GO:0005681">
    <property type="term" value="C:spliceosomal complex"/>
    <property type="evidence" value="ECO:0007669"/>
    <property type="project" value="InterPro"/>
</dbReference>
<keyword evidence="12" id="KW-1185">Reference proteome</keyword>
<dbReference type="InterPro" id="IPR034099">
    <property type="entry name" value="SmD3"/>
</dbReference>
<protein>
    <submittedName>
        <fullName evidence="11">Small nuclear ribonucleoprotein D3</fullName>
    </submittedName>
</protein>
<proteinExistence type="inferred from homology"/>
<dbReference type="OrthoDB" id="6425924at2759"/>
<evidence type="ECO:0000256" key="9">
    <source>
        <dbReference type="SAM" id="MobiDB-lite"/>
    </source>
</evidence>
<evidence type="ECO:0000256" key="5">
    <source>
        <dbReference type="ARBA" id="ARBA00022664"/>
    </source>
</evidence>
<keyword evidence="5" id="KW-0507">mRNA processing</keyword>
<dbReference type="EMBL" id="JAAOAN010000251">
    <property type="protein sequence ID" value="KAF5714253.1"/>
    <property type="molecule type" value="Genomic_DNA"/>
</dbReference>
<keyword evidence="4" id="KW-0963">Cytoplasm</keyword>
<dbReference type="GO" id="GO:0005829">
    <property type="term" value="C:cytosol"/>
    <property type="evidence" value="ECO:0007669"/>
    <property type="project" value="UniProtKB-SubCell"/>
</dbReference>
<feature type="region of interest" description="Disordered" evidence="9">
    <location>
        <begin position="1"/>
        <end position="25"/>
    </location>
</feature>
<dbReference type="InterPro" id="IPR047575">
    <property type="entry name" value="Sm"/>
</dbReference>
<evidence type="ECO:0000256" key="3">
    <source>
        <dbReference type="ARBA" id="ARBA00008146"/>
    </source>
</evidence>
<evidence type="ECO:0000256" key="6">
    <source>
        <dbReference type="ARBA" id="ARBA00023187"/>
    </source>
</evidence>
<dbReference type="InterPro" id="IPR010920">
    <property type="entry name" value="LSM_dom_sf"/>
</dbReference>
<evidence type="ECO:0000256" key="4">
    <source>
        <dbReference type="ARBA" id="ARBA00022490"/>
    </source>
</evidence>
<evidence type="ECO:0000256" key="8">
    <source>
        <dbReference type="ARBA" id="ARBA00023274"/>
    </source>
</evidence>
<dbReference type="PANTHER" id="PTHR23338">
    <property type="entry name" value="SMALL NUCLEAR RIBONUCLEOPROTEIN SM"/>
    <property type="match status" value="1"/>
</dbReference>
<reference evidence="11 12" key="1">
    <citation type="submission" date="2020-05" db="EMBL/GenBank/DDBJ databases">
        <title>Identification and distribution of gene clusters putatively required for synthesis of sphingolipid metabolism inhibitors in phylogenetically diverse species of the filamentous fungus Fusarium.</title>
        <authorList>
            <person name="Kim H.-S."/>
            <person name="Busman M."/>
            <person name="Brown D.W."/>
            <person name="Divon H."/>
            <person name="Uhlig S."/>
            <person name="Proctor R.H."/>
        </authorList>
    </citation>
    <scope>NUCLEOTIDE SEQUENCE [LARGE SCALE GENOMIC DNA]</scope>
    <source>
        <strain evidence="11 12">NRRL 66235</strain>
    </source>
</reference>
<feature type="compositionally biased region" description="Basic residues" evidence="9">
    <location>
        <begin position="159"/>
        <end position="177"/>
    </location>
</feature>
<dbReference type="CDD" id="cd01721">
    <property type="entry name" value="Sm_D3"/>
    <property type="match status" value="1"/>
</dbReference>
<comment type="subcellular location">
    <subcellularLocation>
        <location evidence="2">Cytoplasm</location>
        <location evidence="2">Cytosol</location>
    </subcellularLocation>
    <subcellularLocation>
        <location evidence="1">Nucleus</location>
    </subcellularLocation>
</comment>
<evidence type="ECO:0000313" key="11">
    <source>
        <dbReference type="EMBL" id="KAF5714253.1"/>
    </source>
</evidence>
<feature type="domain" description="Sm" evidence="10">
    <location>
        <begin position="261"/>
        <end position="333"/>
    </location>
</feature>